<evidence type="ECO:0000256" key="7">
    <source>
        <dbReference type="ARBA" id="ARBA00022801"/>
    </source>
</evidence>
<dbReference type="EC" id="3.5.99.6" evidence="10"/>
<dbReference type="InterPro" id="IPR018321">
    <property type="entry name" value="Glucosamine6P_isomerase_CS"/>
</dbReference>
<name>A0A6J2K5S5_BOMMA</name>
<dbReference type="RefSeq" id="XP_028035634.1">
    <property type="nucleotide sequence ID" value="XM_028179833.1"/>
</dbReference>
<sequence length="270" mass="30419">MRLIILEDASIVADWAARFVLQRITQFAPGPGRHFVLGLPTGGTPLGMYKRLIEFHKEGKLSFKYVTTFNMDEYVGLPRDHPESYHYYMWNEFFKHIDIEPSNAHVLDGNASDLVVECRRFEKLIQEAGGVHLFIGGIGPDGHIAFNEPGSSLVSRTRVKTLAYDTLDANKRFFDNDISKVPRQALTVGVGTVMDAKEVMILITGVHKSLALAKAVEEGVNHMWTVSAFQQHPQALFVCDEDATLELRVKTVKYFKSLMAEHNKLIEAKQ</sequence>
<dbReference type="InterPro" id="IPR006148">
    <property type="entry name" value="Glc/Gal-6P_isomerase"/>
</dbReference>
<evidence type="ECO:0000256" key="8">
    <source>
        <dbReference type="ARBA" id="ARBA00023277"/>
    </source>
</evidence>
<keyword evidence="7 10" id="KW-0378">Hydrolase</keyword>
<dbReference type="InterPro" id="IPR004547">
    <property type="entry name" value="Glucosamine6P_isomerase"/>
</dbReference>
<evidence type="ECO:0000256" key="10">
    <source>
        <dbReference type="RuleBase" id="RU361197"/>
    </source>
</evidence>
<evidence type="ECO:0000256" key="2">
    <source>
        <dbReference type="ARBA" id="ARBA00004496"/>
    </source>
</evidence>
<dbReference type="Proteomes" id="UP000504629">
    <property type="component" value="Unplaced"/>
</dbReference>
<dbReference type="GO" id="GO:0016853">
    <property type="term" value="F:isomerase activity"/>
    <property type="evidence" value="ECO:0007669"/>
    <property type="project" value="UniProtKB-KW"/>
</dbReference>
<evidence type="ECO:0000256" key="1">
    <source>
        <dbReference type="ARBA" id="ARBA00000644"/>
    </source>
</evidence>
<accession>A0A6J2K5S5</accession>
<gene>
    <name evidence="13" type="primary">LOC114247032</name>
</gene>
<dbReference type="FunFam" id="3.40.50.1360:FF:000004">
    <property type="entry name" value="Glucosamine-6-phosphate isomerase"/>
    <property type="match status" value="1"/>
</dbReference>
<dbReference type="GO" id="GO:0042802">
    <property type="term" value="F:identical protein binding"/>
    <property type="evidence" value="ECO:0007669"/>
    <property type="project" value="TreeGrafter"/>
</dbReference>
<keyword evidence="12" id="KW-1185">Reference proteome</keyword>
<keyword evidence="6 10" id="KW-0963">Cytoplasm</keyword>
<dbReference type="GO" id="GO:0006043">
    <property type="term" value="P:glucosamine catabolic process"/>
    <property type="evidence" value="ECO:0007669"/>
    <property type="project" value="TreeGrafter"/>
</dbReference>
<feature type="domain" description="Glucosamine/galactosamine-6-phosphate isomerase" evidence="11">
    <location>
        <begin position="8"/>
        <end position="231"/>
    </location>
</feature>
<dbReference type="GO" id="GO:0006046">
    <property type="term" value="P:N-acetylglucosamine catabolic process"/>
    <property type="evidence" value="ECO:0007669"/>
    <property type="project" value="TreeGrafter"/>
</dbReference>
<dbReference type="SUPFAM" id="SSF100950">
    <property type="entry name" value="NagB/RpiA/CoA transferase-like"/>
    <property type="match status" value="1"/>
</dbReference>
<evidence type="ECO:0000313" key="12">
    <source>
        <dbReference type="Proteomes" id="UP000504629"/>
    </source>
</evidence>
<evidence type="ECO:0000256" key="3">
    <source>
        <dbReference type="ARBA" id="ARBA00004775"/>
    </source>
</evidence>
<dbReference type="PROSITE" id="PS01161">
    <property type="entry name" value="GLC_GALNAC_ISOMERASE"/>
    <property type="match status" value="1"/>
</dbReference>
<dbReference type="GO" id="GO:0005737">
    <property type="term" value="C:cytoplasm"/>
    <property type="evidence" value="ECO:0007669"/>
    <property type="project" value="UniProtKB-SubCell"/>
</dbReference>
<reference evidence="13" key="1">
    <citation type="submission" date="2025-08" db="UniProtKB">
        <authorList>
            <consortium name="RefSeq"/>
        </authorList>
    </citation>
    <scope>IDENTIFICATION</scope>
    <source>
        <tissue evidence="13">Silk gland</tissue>
    </source>
</reference>
<dbReference type="HAMAP" id="MF_01241">
    <property type="entry name" value="GlcN6P_deamin"/>
    <property type="match status" value="1"/>
</dbReference>
<protein>
    <recommendedName>
        <fullName evidence="10">Glucosamine-6-phosphate isomerase</fullName>
        <ecNumber evidence="10">3.5.99.6</ecNumber>
    </recommendedName>
    <alternativeName>
        <fullName evidence="10">Glucosamine-6-phosphate isomerase</fullName>
    </alternativeName>
</protein>
<dbReference type="InterPro" id="IPR037171">
    <property type="entry name" value="NagB/RpiA_transferase-like"/>
</dbReference>
<dbReference type="CDD" id="cd01399">
    <property type="entry name" value="GlcN6P_deaminase"/>
    <property type="match status" value="1"/>
</dbReference>
<dbReference type="GO" id="GO:0019262">
    <property type="term" value="P:N-acetylneuraminate catabolic process"/>
    <property type="evidence" value="ECO:0007669"/>
    <property type="project" value="TreeGrafter"/>
</dbReference>
<dbReference type="Pfam" id="PF01182">
    <property type="entry name" value="Glucosamine_iso"/>
    <property type="match status" value="1"/>
</dbReference>
<dbReference type="AlphaFoldDB" id="A0A6J2K5S5"/>
<comment type="pathway">
    <text evidence="3">Nucleotide-sugar biosynthesis; UDP-N-acetyl-alpha-D-glucosamine biosynthesis; alpha-D-glucosamine 6-phosphate from D-fructose 6-phosphate: step 1/1.</text>
</comment>
<evidence type="ECO:0000259" key="11">
    <source>
        <dbReference type="Pfam" id="PF01182"/>
    </source>
</evidence>
<keyword evidence="8 10" id="KW-0119">Carbohydrate metabolism</keyword>
<dbReference type="GO" id="GO:0005975">
    <property type="term" value="P:carbohydrate metabolic process"/>
    <property type="evidence" value="ECO:0007669"/>
    <property type="project" value="InterPro"/>
</dbReference>
<evidence type="ECO:0000256" key="9">
    <source>
        <dbReference type="ARBA" id="ARBA00049961"/>
    </source>
</evidence>
<dbReference type="GO" id="GO:0004342">
    <property type="term" value="F:glucosamine-6-phosphate deaminase activity"/>
    <property type="evidence" value="ECO:0007669"/>
    <property type="project" value="UniProtKB-UniRule"/>
</dbReference>
<dbReference type="CTD" id="33783"/>
<evidence type="ECO:0000256" key="6">
    <source>
        <dbReference type="ARBA" id="ARBA00022490"/>
    </source>
</evidence>
<evidence type="ECO:0000256" key="5">
    <source>
        <dbReference type="ARBA" id="ARBA00011643"/>
    </source>
</evidence>
<keyword evidence="13" id="KW-0413">Isomerase</keyword>
<comment type="similarity">
    <text evidence="4 10">Belongs to the glucosamine/galactosamine-6-phosphate isomerase family.</text>
</comment>
<comment type="subunit">
    <text evidence="5 10">Homohexamer.</text>
</comment>
<proteinExistence type="inferred from homology"/>
<organism evidence="12 13">
    <name type="scientific">Bombyx mandarina</name>
    <name type="common">Wild silk moth</name>
    <name type="synonym">Wild silkworm</name>
    <dbReference type="NCBI Taxonomy" id="7092"/>
    <lineage>
        <taxon>Eukaryota</taxon>
        <taxon>Metazoa</taxon>
        <taxon>Ecdysozoa</taxon>
        <taxon>Arthropoda</taxon>
        <taxon>Hexapoda</taxon>
        <taxon>Insecta</taxon>
        <taxon>Pterygota</taxon>
        <taxon>Neoptera</taxon>
        <taxon>Endopterygota</taxon>
        <taxon>Lepidoptera</taxon>
        <taxon>Glossata</taxon>
        <taxon>Ditrysia</taxon>
        <taxon>Bombycoidea</taxon>
        <taxon>Bombycidae</taxon>
        <taxon>Bombycinae</taxon>
        <taxon>Bombyx</taxon>
    </lineage>
</organism>
<comment type="catalytic activity">
    <reaction evidence="1 10">
        <text>alpha-D-glucosamine 6-phosphate + H2O = beta-D-fructose 6-phosphate + NH4(+)</text>
        <dbReference type="Rhea" id="RHEA:12172"/>
        <dbReference type="ChEBI" id="CHEBI:15377"/>
        <dbReference type="ChEBI" id="CHEBI:28938"/>
        <dbReference type="ChEBI" id="CHEBI:57634"/>
        <dbReference type="ChEBI" id="CHEBI:75989"/>
        <dbReference type="EC" id="3.5.99.6"/>
    </reaction>
</comment>
<dbReference type="GeneID" id="114247032"/>
<dbReference type="PANTHER" id="PTHR11280">
    <property type="entry name" value="GLUCOSAMINE-6-PHOSPHATE ISOMERASE"/>
    <property type="match status" value="1"/>
</dbReference>
<evidence type="ECO:0000313" key="13">
    <source>
        <dbReference type="RefSeq" id="XP_028035634.1"/>
    </source>
</evidence>
<dbReference type="NCBIfam" id="TIGR00502">
    <property type="entry name" value="nagB"/>
    <property type="match status" value="1"/>
</dbReference>
<dbReference type="Gene3D" id="3.40.50.1360">
    <property type="match status" value="1"/>
</dbReference>
<comment type="subcellular location">
    <subcellularLocation>
        <location evidence="2 10">Cytoplasm</location>
    </subcellularLocation>
</comment>
<dbReference type="PANTHER" id="PTHR11280:SF5">
    <property type="entry name" value="GLUCOSAMINE-6-PHOSPHATE ISOMERASE"/>
    <property type="match status" value="1"/>
</dbReference>
<dbReference type="OrthoDB" id="7663298at2759"/>
<evidence type="ECO:0000256" key="4">
    <source>
        <dbReference type="ARBA" id="ARBA00005526"/>
    </source>
</evidence>
<comment type="function">
    <text evidence="9">Catalyzes the reversible conversion of alpha-D-glucosamine 6-phosphate (GlcN-6P) into beta-D-fructose 6-phosphate (Fru-6P) and ammonium ion, a regulatory reaction step in de novo uridine diphosphate-N-acetyl-alpha-D-glucosamine (UDP-GlcNAc) biosynthesis via hexosamine pathway.</text>
</comment>